<organism evidence="5 6">
    <name type="scientific">Astrephomene gubernaculifera</name>
    <dbReference type="NCBI Taxonomy" id="47775"/>
    <lineage>
        <taxon>Eukaryota</taxon>
        <taxon>Viridiplantae</taxon>
        <taxon>Chlorophyta</taxon>
        <taxon>core chlorophytes</taxon>
        <taxon>Chlorophyceae</taxon>
        <taxon>CS clade</taxon>
        <taxon>Chlamydomonadales</taxon>
        <taxon>Astrephomenaceae</taxon>
        <taxon>Astrephomene</taxon>
    </lineage>
</organism>
<gene>
    <name evidence="5" type="ORF">Agub_g9410</name>
</gene>
<keyword evidence="6" id="KW-1185">Reference proteome</keyword>
<dbReference type="EMBL" id="BMAR01000019">
    <property type="protein sequence ID" value="GFR47666.1"/>
    <property type="molecule type" value="Genomic_DNA"/>
</dbReference>
<evidence type="ECO:0000256" key="2">
    <source>
        <dbReference type="ARBA" id="ARBA00023186"/>
    </source>
</evidence>
<dbReference type="InterPro" id="IPR002164">
    <property type="entry name" value="NAP_family"/>
</dbReference>
<proteinExistence type="inferred from homology"/>
<keyword evidence="2" id="KW-0143">Chaperone</keyword>
<dbReference type="GO" id="GO:0005634">
    <property type="term" value="C:nucleus"/>
    <property type="evidence" value="ECO:0007669"/>
    <property type="project" value="InterPro"/>
</dbReference>
<dbReference type="AlphaFoldDB" id="A0AAD3DTG5"/>
<dbReference type="SUPFAM" id="SSF143113">
    <property type="entry name" value="NAP-like"/>
    <property type="match status" value="1"/>
</dbReference>
<comment type="similarity">
    <text evidence="1 3">Belongs to the nucleosome assembly protein (NAP) family.</text>
</comment>
<evidence type="ECO:0000313" key="6">
    <source>
        <dbReference type="Proteomes" id="UP001054857"/>
    </source>
</evidence>
<evidence type="ECO:0000256" key="3">
    <source>
        <dbReference type="RuleBase" id="RU003876"/>
    </source>
</evidence>
<evidence type="ECO:0000313" key="5">
    <source>
        <dbReference type="EMBL" id="GFR47666.1"/>
    </source>
</evidence>
<feature type="compositionally biased region" description="Low complexity" evidence="4">
    <location>
        <begin position="56"/>
        <end position="65"/>
    </location>
</feature>
<evidence type="ECO:0008006" key="7">
    <source>
        <dbReference type="Google" id="ProtNLM"/>
    </source>
</evidence>
<evidence type="ECO:0000256" key="1">
    <source>
        <dbReference type="ARBA" id="ARBA00009947"/>
    </source>
</evidence>
<dbReference type="Proteomes" id="UP001054857">
    <property type="component" value="Unassembled WGS sequence"/>
</dbReference>
<dbReference type="InterPro" id="IPR037231">
    <property type="entry name" value="NAP-like_sf"/>
</dbReference>
<evidence type="ECO:0000256" key="4">
    <source>
        <dbReference type="SAM" id="MobiDB-lite"/>
    </source>
</evidence>
<accession>A0AAD3DTG5</accession>
<reference evidence="5 6" key="1">
    <citation type="journal article" date="2021" name="Sci. Rep.">
        <title>Genome sequencing of the multicellular alga Astrephomene provides insights into convergent evolution of germ-soma differentiation.</title>
        <authorList>
            <person name="Yamashita S."/>
            <person name="Yamamoto K."/>
            <person name="Matsuzaki R."/>
            <person name="Suzuki S."/>
            <person name="Yamaguchi H."/>
            <person name="Hirooka S."/>
            <person name="Minakuchi Y."/>
            <person name="Miyagishima S."/>
            <person name="Kawachi M."/>
            <person name="Toyoda A."/>
            <person name="Nozaki H."/>
        </authorList>
    </citation>
    <scope>NUCLEOTIDE SEQUENCE [LARGE SCALE GENOMIC DNA]</scope>
    <source>
        <strain evidence="5 6">NIES-4017</strain>
    </source>
</reference>
<protein>
    <recommendedName>
        <fullName evidence="7">Nucleosome assembly protein</fullName>
    </recommendedName>
</protein>
<sequence>MRPNSSIDIGLQLLSMKQALGASALCSGVAANRSAKVLFGRPTFAQRLLNFSAAAAPKNNKKAPAPVAPPPPPPEEEEAEFMDDAFMDPMDSLAVPQRRRVLAMKDVQKQYDALHRDYQAELAQLQHKYNLKYAPLYDERRELFLGRKPVTDKYELEDDGEKDGPVPEFWLNALANHNKISPFISERDSEVLKYLEDIRSEVLVGEERGFKLSFHFAENNPHFKNKVLEKVYVLEPEDDVVPKHFTGTPIQWKEGCDTTVELQKRRVKGPKGDKSKPAFVTEKVPCESFFTLFDPPQVPNEESANSMSEEELEELEEVLSNDFEVGFAIKDQVIPRAVEWFTGEIAPLSDADYDDEYEEGEDY</sequence>
<name>A0AAD3DTG5_9CHLO</name>
<comment type="caution">
    <text evidence="5">The sequence shown here is derived from an EMBL/GenBank/DDBJ whole genome shotgun (WGS) entry which is preliminary data.</text>
</comment>
<dbReference type="Pfam" id="PF00956">
    <property type="entry name" value="NAP"/>
    <property type="match status" value="1"/>
</dbReference>
<dbReference type="GO" id="GO:0042393">
    <property type="term" value="F:histone binding"/>
    <property type="evidence" value="ECO:0007669"/>
    <property type="project" value="UniProtKB-ARBA"/>
</dbReference>
<dbReference type="PANTHER" id="PTHR11875">
    <property type="entry name" value="TESTIS-SPECIFIC Y-ENCODED PROTEIN"/>
    <property type="match status" value="1"/>
</dbReference>
<feature type="region of interest" description="Disordered" evidence="4">
    <location>
        <begin position="56"/>
        <end position="78"/>
    </location>
</feature>
<dbReference type="Gene3D" id="1.20.5.1500">
    <property type="match status" value="1"/>
</dbReference>
<dbReference type="GO" id="GO:0006334">
    <property type="term" value="P:nucleosome assembly"/>
    <property type="evidence" value="ECO:0007669"/>
    <property type="project" value="InterPro"/>
</dbReference>
<dbReference type="GO" id="GO:0000724">
    <property type="term" value="P:double-strand break repair via homologous recombination"/>
    <property type="evidence" value="ECO:0007669"/>
    <property type="project" value="UniProtKB-ARBA"/>
</dbReference>
<dbReference type="Gene3D" id="3.30.1120.90">
    <property type="entry name" value="Nucleosome assembly protein"/>
    <property type="match status" value="1"/>
</dbReference>